<gene>
    <name evidence="1" type="ORF">B0A48_18356</name>
</gene>
<evidence type="ECO:0000313" key="2">
    <source>
        <dbReference type="Proteomes" id="UP000192596"/>
    </source>
</evidence>
<dbReference type="EMBL" id="NAJO01000072">
    <property type="protein sequence ID" value="OQN96110.1"/>
    <property type="molecule type" value="Genomic_DNA"/>
</dbReference>
<evidence type="ECO:0000313" key="1">
    <source>
        <dbReference type="EMBL" id="OQN96110.1"/>
    </source>
</evidence>
<proteinExistence type="predicted"/>
<dbReference type="InParanoid" id="A0A1V8SB18"/>
<organism evidence="1 2">
    <name type="scientific">Cryoendolithus antarcticus</name>
    <dbReference type="NCBI Taxonomy" id="1507870"/>
    <lineage>
        <taxon>Eukaryota</taxon>
        <taxon>Fungi</taxon>
        <taxon>Dikarya</taxon>
        <taxon>Ascomycota</taxon>
        <taxon>Pezizomycotina</taxon>
        <taxon>Dothideomycetes</taxon>
        <taxon>Dothideomycetidae</taxon>
        <taxon>Cladosporiales</taxon>
        <taxon>Cladosporiaceae</taxon>
        <taxon>Cryoendolithus</taxon>
    </lineage>
</organism>
<protein>
    <submittedName>
        <fullName evidence="1">Uncharacterized protein</fullName>
    </submittedName>
</protein>
<dbReference type="AlphaFoldDB" id="A0A1V8SB18"/>
<name>A0A1V8SB18_9PEZI</name>
<reference evidence="2" key="1">
    <citation type="submission" date="2017-03" db="EMBL/GenBank/DDBJ databases">
        <title>Genomes of endolithic fungi from Antarctica.</title>
        <authorList>
            <person name="Coleine C."/>
            <person name="Masonjones S."/>
            <person name="Stajich J.E."/>
        </authorList>
    </citation>
    <scope>NUCLEOTIDE SEQUENCE [LARGE SCALE GENOMIC DNA]</scope>
    <source>
        <strain evidence="2">CCFEE 5527</strain>
    </source>
</reference>
<comment type="caution">
    <text evidence="1">The sequence shown here is derived from an EMBL/GenBank/DDBJ whole genome shotgun (WGS) entry which is preliminary data.</text>
</comment>
<keyword evidence="2" id="KW-1185">Reference proteome</keyword>
<sequence>MRDHCRPTHDGARQRFFEVARKATAPQQGGDSDEDAITSALDNLIRTAEHREEEEHRRAAARLPVEVTAADSSPWLRKIRWGRL</sequence>
<dbReference type="Proteomes" id="UP000192596">
    <property type="component" value="Unassembled WGS sequence"/>
</dbReference>
<accession>A0A1V8SB18</accession>